<gene>
    <name evidence="2" type="ORF">Ddye_016354</name>
</gene>
<evidence type="ECO:0000313" key="2">
    <source>
        <dbReference type="EMBL" id="KAK2648865.1"/>
    </source>
</evidence>
<proteinExistence type="predicted"/>
<dbReference type="Pfam" id="PF01107">
    <property type="entry name" value="MP"/>
    <property type="match status" value="1"/>
</dbReference>
<name>A0AAD9U7E4_9ROSI</name>
<dbReference type="PANTHER" id="PTHR48435:SF1">
    <property type="entry name" value="POLYPROTEIN"/>
    <property type="match status" value="1"/>
</dbReference>
<evidence type="ECO:0008006" key="4">
    <source>
        <dbReference type="Google" id="ProtNLM"/>
    </source>
</evidence>
<keyword evidence="3" id="KW-1185">Reference proteome</keyword>
<feature type="compositionally biased region" description="Low complexity" evidence="1">
    <location>
        <begin position="725"/>
        <end position="734"/>
    </location>
</feature>
<dbReference type="InterPro" id="IPR028919">
    <property type="entry name" value="Viral_movement"/>
</dbReference>
<feature type="region of interest" description="Disordered" evidence="1">
    <location>
        <begin position="1166"/>
        <end position="1187"/>
    </location>
</feature>
<dbReference type="PANTHER" id="PTHR48435">
    <property type="entry name" value="POLYPROTEIN"/>
    <property type="match status" value="1"/>
</dbReference>
<sequence length="1244" mass="140495">MCLSQTNKIQHLVEYTHIPESAQITETALPLLNPYTIFKRSRSLSRRVTALVQHRSPPIKEYVQSTTALDNCLIPASSAEQYVDLEIGQPLIEQWIREGYSHLHIGAIRIILTLHGRKGLPVTARIALLNTIYKQYEHAVIGTCLSTLHAGSISLTYYPNFNIPLRDLNLHNCLKVQLQIIGAPMMPNSYMATLHHQIAYRLQDHALDLPIPGHSGDTIFIKAEREDEVPTIIQIPKQLPREKLTEVMPLNWITNYEKAFQNTTPVVAAETTFTKLADGSIQTTYEHIGTSEASTPATEPAPSAPPVFQILTIRPVTTEQEILIHHFETDGTPVYTDKVNGHFIWDVDPDMCDADCECRSFHKSEKTPCKSVSSFSRPEDPHSPWIGLRPIKNKPLPIYDRALQILREEGLLLDRPAKIVPTIPAPIPCFMASSYDKDFPPLDSSSNPERNLFSRPFIQSTEVLPDGSHKQPSQAEQVLNWHTRNATVQNRVLHSIDQKIDKVSHHVSQQDNQLQHLDSTLRNMYTDLQSRVSRLDVDLHQYISQGYFGPDFDSKEREIRHLKDQLEQITRDHFTNTPYLPSPHPYSPSLVFPTQSPPPPLRPPDHSQFFKSTGDLFRKYPSLPTQKPSTSKERKTSQKKKTHSSHKRSPPHYQKQAFYTSSHQHDLSNTSSTETETSEPSSTSSWETYHSDQTPDSSNYSDPDDPTQIFLATRADPQPSTQTMDSSSESETTEVPPPVTDEPPDHRDQRDTAQTHAPPPKPTNGPWFNFDEVAPRQWRKRMSEMSAWLDLQIAKGGDNIESILREFVSRFTGSLRDWYQALGEYMQLQLVRCGSVSIATGIIFREFLGDVSQFYKQTRQEFFEMTVCSLNKEDIDYHYRRMSFRYHALGGVNDETLRQVYLNSIPSELQGELQRLIEFSGKSLREITLGEIHMFTHTALEKLCATQRVFSKMIKEGKKYSRHCKFPPNYHLKCNSDEHCNCKANRPYRKMTHKTRNPKGFSRSRKYKCYGSYGVYLFSIVTPWFSLSKPSTVLSRILPLSTSRLFYSGSSPCMPGRPSSLSSWANTISGRWTLTRPPKCAAFGSSAGPTAITHIHSFSGPLTSATSGILLTTTKGYTRPTSRYPSSTSFVTSTMTIQMSSSFSPTSQGTPQGACTLSQTHFSKTPKTRLTRGPVRSVGPSTQTMSTTPLATSAAHDCSTSSIITSPSSCLIFCFIMFPAFVGQLYFCSALQLSCFVFCFCRPP</sequence>
<evidence type="ECO:0000313" key="3">
    <source>
        <dbReference type="Proteomes" id="UP001280121"/>
    </source>
</evidence>
<organism evidence="2 3">
    <name type="scientific">Dipteronia dyeriana</name>
    <dbReference type="NCBI Taxonomy" id="168575"/>
    <lineage>
        <taxon>Eukaryota</taxon>
        <taxon>Viridiplantae</taxon>
        <taxon>Streptophyta</taxon>
        <taxon>Embryophyta</taxon>
        <taxon>Tracheophyta</taxon>
        <taxon>Spermatophyta</taxon>
        <taxon>Magnoliopsida</taxon>
        <taxon>eudicotyledons</taxon>
        <taxon>Gunneridae</taxon>
        <taxon>Pentapetalae</taxon>
        <taxon>rosids</taxon>
        <taxon>malvids</taxon>
        <taxon>Sapindales</taxon>
        <taxon>Sapindaceae</taxon>
        <taxon>Hippocastanoideae</taxon>
        <taxon>Acereae</taxon>
        <taxon>Dipteronia</taxon>
    </lineage>
</organism>
<dbReference type="AlphaFoldDB" id="A0AAD9U7E4"/>
<protein>
    <recommendedName>
        <fullName evidence="4">Polyprotein</fullName>
    </recommendedName>
</protein>
<dbReference type="Proteomes" id="UP001280121">
    <property type="component" value="Unassembled WGS sequence"/>
</dbReference>
<feature type="region of interest" description="Disordered" evidence="1">
    <location>
        <begin position="574"/>
        <end position="770"/>
    </location>
</feature>
<dbReference type="InterPro" id="IPR053098">
    <property type="entry name" value="Petuviruses_polyprotein"/>
</dbReference>
<accession>A0AAD9U7E4</accession>
<reference evidence="2" key="1">
    <citation type="journal article" date="2023" name="Plant J.">
        <title>Genome sequences and population genomics provide insights into the demographic history, inbreeding, and mutation load of two 'living fossil' tree species of Dipteronia.</title>
        <authorList>
            <person name="Feng Y."/>
            <person name="Comes H.P."/>
            <person name="Chen J."/>
            <person name="Zhu S."/>
            <person name="Lu R."/>
            <person name="Zhang X."/>
            <person name="Li P."/>
            <person name="Qiu J."/>
            <person name="Olsen K.M."/>
            <person name="Qiu Y."/>
        </authorList>
    </citation>
    <scope>NUCLEOTIDE SEQUENCE</scope>
    <source>
        <strain evidence="2">KIB01</strain>
    </source>
</reference>
<comment type="caution">
    <text evidence="2">The sequence shown here is derived from an EMBL/GenBank/DDBJ whole genome shotgun (WGS) entry which is preliminary data.</text>
</comment>
<evidence type="ECO:0000256" key="1">
    <source>
        <dbReference type="SAM" id="MobiDB-lite"/>
    </source>
</evidence>
<feature type="compositionally biased region" description="Basic and acidic residues" evidence="1">
    <location>
        <begin position="743"/>
        <end position="753"/>
    </location>
</feature>
<dbReference type="EMBL" id="JANJYI010000005">
    <property type="protein sequence ID" value="KAK2648865.1"/>
    <property type="molecule type" value="Genomic_DNA"/>
</dbReference>
<feature type="compositionally biased region" description="Low complexity" evidence="1">
    <location>
        <begin position="668"/>
        <end position="688"/>
    </location>
</feature>
<feature type="compositionally biased region" description="Basic residues" evidence="1">
    <location>
        <begin position="637"/>
        <end position="650"/>
    </location>
</feature>